<comment type="caution">
    <text evidence="2">The sequence shown here is derived from an EMBL/GenBank/DDBJ whole genome shotgun (WGS) entry which is preliminary data.</text>
</comment>
<accession>A0A428YK03</accession>
<dbReference type="PANTHER" id="PTHR43615:SF1">
    <property type="entry name" value="PPDK_N DOMAIN-CONTAINING PROTEIN"/>
    <property type="match status" value="1"/>
</dbReference>
<sequence>MSETSPATSCNSMVEFCQPWRVLATAVFRLSSREGKGVLMTKVWVCDDEPSERFPIYTRGNVSEVFVEAVSPLTWSAYAPRSWELGWRDALCRMGAFTPDEFKPAGDCEVVGCFGGYVYLNVSLSRVLGVRIPEMSIEAIDRSFFGDYPDVPPYRPDPRDENPERARAAGEWLRSLFTTTELPELAEDEARLDRLVDSRPDLSRLSDAELLARFRELRAENRYFFAKHIYMTYCSNVVAAVVAQITAAAHAPEMAAKVTTALDIPSARQSFEMWELSRVVARSAVLMREFDAGVDGLLERLLDSPEADAKQFLARWAEFIDRWGFLGASIWEFRSVTYASDSRVPLRMLDRARQVPDTAAPRERSTVLCAERDKAIKEIAARLSGDAEARGRFLGAAQAAEVFLPAREQTKLNCTRMTEEIRANLRELGGRFVDRGVLVAWEQLLLLLDDEVDGFLDDPGRYGEKIADRQAGLELLKSKLPPFVFESEPPPLAALEDRVKEPEPAVTSGEQLIGVPVSQGVHTGPARVIKSLDDDSDLEPGEVIVAVTTDSSWGPLFLAAGAVVCQTGAAISHAAIVARELGIPAVVSVPDCVERIKNGTVVTVNGSTGRVTVA</sequence>
<dbReference type="Pfam" id="PF00391">
    <property type="entry name" value="PEP-utilizers"/>
    <property type="match status" value="1"/>
</dbReference>
<protein>
    <submittedName>
        <fullName evidence="2">Phosphoenolpyruvate-utilizing protein</fullName>
    </submittedName>
</protein>
<dbReference type="AlphaFoldDB" id="A0A428YK03"/>
<dbReference type="PANTHER" id="PTHR43615">
    <property type="entry name" value="PHOSPHOENOLPYRUVATE SYNTHASE-RELATED"/>
    <property type="match status" value="1"/>
</dbReference>
<reference evidence="2 3" key="1">
    <citation type="submission" date="2018-05" db="EMBL/GenBank/DDBJ databases">
        <title>Evolution of GPA BGCs.</title>
        <authorList>
            <person name="Waglechner N."/>
            <person name="Wright G.D."/>
        </authorList>
    </citation>
    <scope>NUCLEOTIDE SEQUENCE [LARGE SCALE GENOMIC DNA]</scope>
    <source>
        <strain evidence="2 3">A82846</strain>
    </source>
</reference>
<dbReference type="InterPro" id="IPR008279">
    <property type="entry name" value="PEP-util_enz_mobile_dom"/>
</dbReference>
<keyword evidence="2" id="KW-0670">Pyruvate</keyword>
<dbReference type="SUPFAM" id="SSF52009">
    <property type="entry name" value="Phosphohistidine domain"/>
    <property type="match status" value="1"/>
</dbReference>
<name>A0A428YK03_KIBAR</name>
<proteinExistence type="predicted"/>
<dbReference type="Gene3D" id="3.50.30.10">
    <property type="entry name" value="Phosphohistidine domain"/>
    <property type="match status" value="1"/>
</dbReference>
<organism evidence="2 3">
    <name type="scientific">Kibdelosporangium aridum</name>
    <dbReference type="NCBI Taxonomy" id="2030"/>
    <lineage>
        <taxon>Bacteria</taxon>
        <taxon>Bacillati</taxon>
        <taxon>Actinomycetota</taxon>
        <taxon>Actinomycetes</taxon>
        <taxon>Pseudonocardiales</taxon>
        <taxon>Pseudonocardiaceae</taxon>
        <taxon>Kibdelosporangium</taxon>
    </lineage>
</organism>
<evidence type="ECO:0000313" key="2">
    <source>
        <dbReference type="EMBL" id="RSM67888.1"/>
    </source>
</evidence>
<dbReference type="GO" id="GO:0016772">
    <property type="term" value="F:transferase activity, transferring phosphorus-containing groups"/>
    <property type="evidence" value="ECO:0007669"/>
    <property type="project" value="InterPro"/>
</dbReference>
<dbReference type="Proteomes" id="UP000287547">
    <property type="component" value="Unassembled WGS sequence"/>
</dbReference>
<dbReference type="EMBL" id="QHKI01000078">
    <property type="protein sequence ID" value="RSM67888.1"/>
    <property type="molecule type" value="Genomic_DNA"/>
</dbReference>
<dbReference type="InterPro" id="IPR036637">
    <property type="entry name" value="Phosphohistidine_dom_sf"/>
</dbReference>
<feature type="domain" description="PEP-utilising enzyme mobile" evidence="1">
    <location>
        <begin position="539"/>
        <end position="609"/>
    </location>
</feature>
<dbReference type="OrthoDB" id="9765468at2"/>
<gene>
    <name evidence="2" type="ORF">DMH04_47810</name>
</gene>
<dbReference type="InterPro" id="IPR051549">
    <property type="entry name" value="PEP_Utilizing_Enz"/>
</dbReference>
<evidence type="ECO:0000259" key="1">
    <source>
        <dbReference type="Pfam" id="PF00391"/>
    </source>
</evidence>
<evidence type="ECO:0000313" key="3">
    <source>
        <dbReference type="Proteomes" id="UP000287547"/>
    </source>
</evidence>